<dbReference type="InterPro" id="IPR050494">
    <property type="entry name" value="Ser_Thr_dual-spec_kinase"/>
</dbReference>
<evidence type="ECO:0000256" key="5">
    <source>
        <dbReference type="ARBA" id="ARBA00022840"/>
    </source>
</evidence>
<dbReference type="Pfam" id="PF00069">
    <property type="entry name" value="Pkinase"/>
    <property type="match status" value="1"/>
</dbReference>
<dbReference type="PANTHER" id="PTHR24058">
    <property type="entry name" value="DUAL SPECIFICITY PROTEIN KINASE"/>
    <property type="match status" value="1"/>
</dbReference>
<dbReference type="EMBL" id="CADEAL010004004">
    <property type="protein sequence ID" value="CAB1449182.1"/>
    <property type="molecule type" value="Genomic_DNA"/>
</dbReference>
<feature type="domain" description="Protein kinase" evidence="7">
    <location>
        <begin position="1"/>
        <end position="190"/>
    </location>
</feature>
<feature type="compositionally biased region" description="Polar residues" evidence="6">
    <location>
        <begin position="326"/>
        <end position="336"/>
    </location>
</feature>
<feature type="compositionally biased region" description="Polar residues" evidence="6">
    <location>
        <begin position="235"/>
        <end position="245"/>
    </location>
</feature>
<protein>
    <recommendedName>
        <fullName evidence="7">Protein kinase domain-containing protein</fullName>
    </recommendedName>
</protein>
<dbReference type="GO" id="GO:0005524">
    <property type="term" value="F:ATP binding"/>
    <property type="evidence" value="ECO:0007669"/>
    <property type="project" value="UniProtKB-KW"/>
</dbReference>
<keyword evidence="2" id="KW-0808">Transferase</keyword>
<dbReference type="Gene3D" id="1.10.510.10">
    <property type="entry name" value="Transferase(Phosphotransferase) domain 1"/>
    <property type="match status" value="1"/>
</dbReference>
<evidence type="ECO:0000256" key="6">
    <source>
        <dbReference type="SAM" id="MobiDB-lite"/>
    </source>
</evidence>
<feature type="compositionally biased region" description="Polar residues" evidence="6">
    <location>
        <begin position="279"/>
        <end position="294"/>
    </location>
</feature>
<dbReference type="SUPFAM" id="SSF56112">
    <property type="entry name" value="Protein kinase-like (PK-like)"/>
    <property type="match status" value="1"/>
</dbReference>
<organism evidence="8 9">
    <name type="scientific">Pleuronectes platessa</name>
    <name type="common">European plaice</name>
    <dbReference type="NCBI Taxonomy" id="8262"/>
    <lineage>
        <taxon>Eukaryota</taxon>
        <taxon>Metazoa</taxon>
        <taxon>Chordata</taxon>
        <taxon>Craniata</taxon>
        <taxon>Vertebrata</taxon>
        <taxon>Euteleostomi</taxon>
        <taxon>Actinopterygii</taxon>
        <taxon>Neopterygii</taxon>
        <taxon>Teleostei</taxon>
        <taxon>Neoteleostei</taxon>
        <taxon>Acanthomorphata</taxon>
        <taxon>Carangaria</taxon>
        <taxon>Pleuronectiformes</taxon>
        <taxon>Pleuronectoidei</taxon>
        <taxon>Pleuronectidae</taxon>
        <taxon>Pleuronectes</taxon>
    </lineage>
</organism>
<proteinExistence type="predicted"/>
<evidence type="ECO:0000313" key="9">
    <source>
        <dbReference type="Proteomes" id="UP001153269"/>
    </source>
</evidence>
<sequence>MSQNSDFNINEGDLIPSPTTYYLAQKYLGNGGFDQPGSTPSAEVDPPHSAAASCILDNTSVYLRQLCLLSPEILYEEPFSGAIDVWSLGCIADELSMGPPLFRANDEDDLMRQIAFAIRDPQHEGNLLPHAFWPRYWMEGRFMGNHPLCVEDAQAEYCDLQCFIDLMTQMLMTSQYERITPDRILQHPFITMSHLQGSYKNSLYVKSCEDLMDICQDQSSEDGGHGDQVILQMSLNEDSSSSTAKEGSKVNAKSGKRPEDSQAKVRRSERLAAARRDTSGTTGPNRPKDSQATVRRSKRLAANRKGASGQMGPNQCKRMRDRHDPTSNGNPSTKKTNMGPAGMRDEKPAKMNAKRGNRPKDSQATVRRRELLAATRKGASGQTGPIWLKRMREREDSVGQNRFMGRSQSQRKLNGRVFLPP</sequence>
<comment type="caution">
    <text evidence="8">The sequence shown here is derived from an EMBL/GenBank/DDBJ whole genome shotgun (WGS) entry which is preliminary data.</text>
</comment>
<dbReference type="PANTHER" id="PTHR24058:SF130">
    <property type="entry name" value="SERINE_THREONINE PROTEIN KINASES-RELATED"/>
    <property type="match status" value="1"/>
</dbReference>
<dbReference type="Proteomes" id="UP001153269">
    <property type="component" value="Unassembled WGS sequence"/>
</dbReference>
<reference evidence="8" key="1">
    <citation type="submission" date="2020-03" db="EMBL/GenBank/DDBJ databases">
        <authorList>
            <person name="Weist P."/>
        </authorList>
    </citation>
    <scope>NUCLEOTIDE SEQUENCE</scope>
</reference>
<dbReference type="InterPro" id="IPR011009">
    <property type="entry name" value="Kinase-like_dom_sf"/>
</dbReference>
<dbReference type="InterPro" id="IPR000719">
    <property type="entry name" value="Prot_kinase_dom"/>
</dbReference>
<gene>
    <name evidence="8" type="ORF">PLEPLA_LOCUS36863</name>
</gene>
<keyword evidence="3" id="KW-0547">Nucleotide-binding</keyword>
<dbReference type="PROSITE" id="PS50011">
    <property type="entry name" value="PROTEIN_KINASE_DOM"/>
    <property type="match status" value="1"/>
</dbReference>
<keyword evidence="5" id="KW-0067">ATP-binding</keyword>
<accession>A0A9N7VAU7</accession>
<evidence type="ECO:0000256" key="4">
    <source>
        <dbReference type="ARBA" id="ARBA00022777"/>
    </source>
</evidence>
<dbReference type="AlphaFoldDB" id="A0A9N7VAU7"/>
<dbReference type="SMART" id="SM00220">
    <property type="entry name" value="S_TKc"/>
    <property type="match status" value="1"/>
</dbReference>
<evidence type="ECO:0000256" key="1">
    <source>
        <dbReference type="ARBA" id="ARBA00022527"/>
    </source>
</evidence>
<evidence type="ECO:0000256" key="3">
    <source>
        <dbReference type="ARBA" id="ARBA00022741"/>
    </source>
</evidence>
<evidence type="ECO:0000256" key="2">
    <source>
        <dbReference type="ARBA" id="ARBA00022679"/>
    </source>
</evidence>
<keyword evidence="1" id="KW-0723">Serine/threonine-protein kinase</keyword>
<feature type="compositionally biased region" description="Basic and acidic residues" evidence="6">
    <location>
        <begin position="256"/>
        <end position="278"/>
    </location>
</feature>
<name>A0A9N7VAU7_PLEPL</name>
<evidence type="ECO:0000259" key="7">
    <source>
        <dbReference type="PROSITE" id="PS50011"/>
    </source>
</evidence>
<dbReference type="GO" id="GO:0004674">
    <property type="term" value="F:protein serine/threonine kinase activity"/>
    <property type="evidence" value="ECO:0007669"/>
    <property type="project" value="UniProtKB-KW"/>
</dbReference>
<keyword evidence="9" id="KW-1185">Reference proteome</keyword>
<feature type="region of interest" description="Disordered" evidence="6">
    <location>
        <begin position="235"/>
        <end position="421"/>
    </location>
</feature>
<evidence type="ECO:0000313" key="8">
    <source>
        <dbReference type="EMBL" id="CAB1449182.1"/>
    </source>
</evidence>
<keyword evidence="4" id="KW-0418">Kinase</keyword>